<reference evidence="2 5" key="2">
    <citation type="submission" date="2021-02" db="EMBL/GenBank/DDBJ databases">
        <title>Draft genome of the type strains Burkholderia anthina DSM16086.</title>
        <authorList>
            <person name="Hertel R."/>
            <person name="Meissner J."/>
            <person name="Poehlein A."/>
            <person name="Daniel R."/>
            <person name="Commichau F.M."/>
        </authorList>
    </citation>
    <scope>NUCLEOTIDE SEQUENCE [LARGE SCALE GENOMIC DNA]</scope>
    <source>
        <strain evidence="2 5">DSM 16086</strain>
    </source>
</reference>
<dbReference type="EMBL" id="JAFCIQ010000040">
    <property type="protein sequence ID" value="MBM2771316.1"/>
    <property type="molecule type" value="Genomic_DNA"/>
</dbReference>
<dbReference type="AlphaFoldDB" id="A0A6P2GEZ4"/>
<organism evidence="3 4">
    <name type="scientific">Burkholderia anthina</name>
    <dbReference type="NCBI Taxonomy" id="179879"/>
    <lineage>
        <taxon>Bacteria</taxon>
        <taxon>Pseudomonadati</taxon>
        <taxon>Pseudomonadota</taxon>
        <taxon>Betaproteobacteria</taxon>
        <taxon>Burkholderiales</taxon>
        <taxon>Burkholderiaceae</taxon>
        <taxon>Burkholderia</taxon>
        <taxon>Burkholderia cepacia complex</taxon>
    </lineage>
</organism>
<proteinExistence type="predicted"/>
<accession>A0A6P2GEZ4</accession>
<evidence type="ECO:0000313" key="2">
    <source>
        <dbReference type="EMBL" id="MBM2771316.1"/>
    </source>
</evidence>
<dbReference type="EMBL" id="CABVLY010000018">
    <property type="protein sequence ID" value="VVU51599.1"/>
    <property type="molecule type" value="Genomic_DNA"/>
</dbReference>
<keyword evidence="5" id="KW-1185">Reference proteome</keyword>
<gene>
    <name evidence="3" type="ORF">BAN20980_04321</name>
    <name evidence="2" type="ORF">JQK92_33455</name>
</gene>
<dbReference type="RefSeq" id="WP_174927331.1">
    <property type="nucleotide sequence ID" value="NZ_CABVLY010000018.1"/>
</dbReference>
<dbReference type="Proteomes" id="UP000494201">
    <property type="component" value="Unassembled WGS sequence"/>
</dbReference>
<dbReference type="Proteomes" id="UP000755577">
    <property type="component" value="Unassembled WGS sequence"/>
</dbReference>
<sequence>MIPGASRPDRVDENLRPASTPIPVDQWDALKAVRLIEEHALAPTGPV</sequence>
<name>A0A6P2GEZ4_9BURK</name>
<protein>
    <submittedName>
        <fullName evidence="3">Aldo/keto reductase</fullName>
    </submittedName>
</protein>
<evidence type="ECO:0000313" key="4">
    <source>
        <dbReference type="Proteomes" id="UP000494201"/>
    </source>
</evidence>
<evidence type="ECO:0000256" key="1">
    <source>
        <dbReference type="SAM" id="MobiDB-lite"/>
    </source>
</evidence>
<dbReference type="GeneID" id="56502379"/>
<reference evidence="3 4" key="1">
    <citation type="submission" date="2019-09" db="EMBL/GenBank/DDBJ databases">
        <authorList>
            <person name="Depoorter E."/>
        </authorList>
    </citation>
    <scope>NUCLEOTIDE SEQUENCE [LARGE SCALE GENOMIC DNA]</scope>
    <source>
        <strain evidence="3">LMG 20980</strain>
    </source>
</reference>
<evidence type="ECO:0000313" key="3">
    <source>
        <dbReference type="EMBL" id="VVU51599.1"/>
    </source>
</evidence>
<evidence type="ECO:0000313" key="5">
    <source>
        <dbReference type="Proteomes" id="UP000755577"/>
    </source>
</evidence>
<feature type="region of interest" description="Disordered" evidence="1">
    <location>
        <begin position="1"/>
        <end position="21"/>
    </location>
</feature>